<dbReference type="PROSITE" id="PS50011">
    <property type="entry name" value="PROTEIN_KINASE_DOM"/>
    <property type="match status" value="1"/>
</dbReference>
<dbReference type="InterPro" id="IPR011009">
    <property type="entry name" value="Kinase-like_dom_sf"/>
</dbReference>
<feature type="region of interest" description="Disordered" evidence="1">
    <location>
        <begin position="666"/>
        <end position="756"/>
    </location>
</feature>
<dbReference type="GO" id="GO:0004672">
    <property type="term" value="F:protein kinase activity"/>
    <property type="evidence" value="ECO:0007669"/>
    <property type="project" value="InterPro"/>
</dbReference>
<proteinExistence type="predicted"/>
<accession>A0A0G4HTC8</accession>
<feature type="region of interest" description="Disordered" evidence="1">
    <location>
        <begin position="849"/>
        <end position="886"/>
    </location>
</feature>
<dbReference type="SUPFAM" id="SSF56112">
    <property type="entry name" value="Protein kinase-like (PK-like)"/>
    <property type="match status" value="1"/>
</dbReference>
<dbReference type="Pfam" id="PF00069">
    <property type="entry name" value="Pkinase"/>
    <property type="match status" value="1"/>
</dbReference>
<feature type="compositionally biased region" description="Basic and acidic residues" evidence="1">
    <location>
        <begin position="322"/>
        <end position="340"/>
    </location>
</feature>
<dbReference type="PANTHER" id="PTHR24114:SF2">
    <property type="entry name" value="F-BOX DOMAIN-CONTAINING PROTEIN-RELATED"/>
    <property type="match status" value="1"/>
</dbReference>
<evidence type="ECO:0000256" key="1">
    <source>
        <dbReference type="SAM" id="MobiDB-lite"/>
    </source>
</evidence>
<feature type="region of interest" description="Disordered" evidence="1">
    <location>
        <begin position="289"/>
        <end position="350"/>
    </location>
</feature>
<dbReference type="InterPro" id="IPR032675">
    <property type="entry name" value="LRR_dom_sf"/>
</dbReference>
<feature type="compositionally biased region" description="Basic and acidic residues" evidence="1">
    <location>
        <begin position="877"/>
        <end position="886"/>
    </location>
</feature>
<dbReference type="InterPro" id="IPR000719">
    <property type="entry name" value="Prot_kinase_dom"/>
</dbReference>
<feature type="compositionally biased region" description="Polar residues" evidence="1">
    <location>
        <begin position="305"/>
        <end position="318"/>
    </location>
</feature>
<dbReference type="VEuPathDB" id="CryptoDB:Cvel_8456"/>
<dbReference type="GO" id="GO:0005524">
    <property type="term" value="F:ATP binding"/>
    <property type="evidence" value="ECO:0007669"/>
    <property type="project" value="InterPro"/>
</dbReference>
<dbReference type="PANTHER" id="PTHR24114">
    <property type="entry name" value="LEUCINE RICH REPEAT FAMILY PROTEIN"/>
    <property type="match status" value="1"/>
</dbReference>
<protein>
    <recommendedName>
        <fullName evidence="2">Protein kinase domain-containing protein</fullName>
    </recommendedName>
</protein>
<dbReference type="Gene3D" id="1.10.510.10">
    <property type="entry name" value="Transferase(Phosphotransferase) domain 1"/>
    <property type="match status" value="1"/>
</dbReference>
<dbReference type="Gene3D" id="3.30.200.20">
    <property type="entry name" value="Phosphorylase Kinase, domain 1"/>
    <property type="match status" value="1"/>
</dbReference>
<dbReference type="Gene3D" id="3.80.10.10">
    <property type="entry name" value="Ribonuclease Inhibitor"/>
    <property type="match status" value="1"/>
</dbReference>
<gene>
    <name evidence="3" type="ORF">Cvel_8456</name>
</gene>
<feature type="compositionally biased region" description="Basic and acidic residues" evidence="1">
    <location>
        <begin position="745"/>
        <end position="756"/>
    </location>
</feature>
<evidence type="ECO:0000313" key="3">
    <source>
        <dbReference type="EMBL" id="CEM47668.1"/>
    </source>
</evidence>
<feature type="domain" description="Protein kinase" evidence="2">
    <location>
        <begin position="443"/>
        <end position="790"/>
    </location>
</feature>
<evidence type="ECO:0000259" key="2">
    <source>
        <dbReference type="PROSITE" id="PS50011"/>
    </source>
</evidence>
<feature type="compositionally biased region" description="Basic and acidic residues" evidence="1">
    <location>
        <begin position="699"/>
        <end position="732"/>
    </location>
</feature>
<name>A0A0G4HTC8_9ALVE</name>
<dbReference type="InterPro" id="IPR052394">
    <property type="entry name" value="LRR-containing"/>
</dbReference>
<organism evidence="3">
    <name type="scientific">Chromera velia CCMP2878</name>
    <dbReference type="NCBI Taxonomy" id="1169474"/>
    <lineage>
        <taxon>Eukaryota</taxon>
        <taxon>Sar</taxon>
        <taxon>Alveolata</taxon>
        <taxon>Colpodellida</taxon>
        <taxon>Chromeraceae</taxon>
        <taxon>Chromera</taxon>
    </lineage>
</organism>
<dbReference type="SUPFAM" id="SSF52047">
    <property type="entry name" value="RNI-like"/>
    <property type="match status" value="1"/>
</dbReference>
<reference evidence="3" key="1">
    <citation type="submission" date="2014-11" db="EMBL/GenBank/DDBJ databases">
        <authorList>
            <person name="Otto D Thomas"/>
            <person name="Naeem Raeece"/>
        </authorList>
    </citation>
    <scope>NUCLEOTIDE SEQUENCE</scope>
</reference>
<dbReference type="EMBL" id="CDMZ01003812">
    <property type="protein sequence ID" value="CEM47668.1"/>
    <property type="molecule type" value="Genomic_DNA"/>
</dbReference>
<sequence>MKNPGASEKEKEKDKSDWISIVDLYTGPKRGADGEGYKSISSSSAFKKTVLTFLQRKGKTLLDCWKAAGRPFVVNQDEFSSLISRAFKRKDTLRNANVNGLPSRTIQGVVKAGGVVTTQRKTTASPPRHSSTEQEEKQFIAQFWRWWSVNGKADLLSLLGGCILLLPDDVATRLFLLHDVFASVQPLPETDQRPSSSQQQTAEQQMAAQQLGHMKGNNMGLADALQRDSQSPVISMTQPAVFSCAELYILLDRSLRGFAKLADLHEEMSMTPKEVEVLCESLLGTSIDGGETNVTGGGHAKATNGPESASVSATGSPQPKSPRSEKRSASVRSETKRGTDGEAEGGASDRESFLDASIELEKLAFNILPLFTNLGSLIQQKSQVSQLLSFVSVSRDEGSPNLSIGSLFLGRYRIIGKARAPSAQNRRLILRVMDEIACPGEAPSSLSQSGTGVGGVPLTGNGEWRGPEYSLHLLMHADCDPPSELRMFMREAILLSTLRHKSLVRVHGFGQMPGGAFQITDVLKGCTLAEFLQQLESSAIGIPELDILDLLTGVLVCLEEIHQKGVVHTALSPSSIFLKDGSLKTPIVTSLERAAWDPQTILGHPAPVISEIAETTDSRDPRYISPEQSAGDVSLPSPVWDIYSVCCIAFECVCLEAPFDGSSLWRPLAPEPPPDLRTPPESDPTEDVSGSPAASPSGKDGDKGEGGKEGEEKEKDKEEKKEADAKKAEDSRGGSGEDPGAETATQKDKKEVAGNKALREVRRALRRMHPTGKRALFGVPLWLRQMVQYLDSQDSAAVRGEGEGDGEGGECGKANCEWNDFEKTQKELLEQQMPDGMASASSAVLLEGPSSIASQGGGVNDSAGVPGQGADASASRSQREDESSKRLAEKLEQLRAIRQEQIALMPPDVRVFLTSDDLVDIIERGLSKRAHERFQSASEMRAVLENLFQQLMAIPLCMQECLPHLKYDMKKNGAGDMQARKKETLDLTNEHKTSFTSRYLAKFAKALLVDNLHITGGALPLARIRNKRNVSLDLTGRRLASHDVLVLSNLLYSSRHISNLVLESNFIAHDSEARMKENRYMYELSGVRSKNSFGGKGGAVICEALGKCPGMRTLKLALCDLMEQGGMALARSMKNMKELMELDISSCYIGDRGTVDIAGSLNSSPKLNSVNLFANSIENLGGSALMIALQNNFQLKSLSLGHNDIERPFMEVIDRSVSFNNMFLANKLHNMKFGVFGPNLMCESLKKLAESDFFISKRLIAKLKSPGDALEEQAAKILLSPAGDSLNFDNVSKGMHDMAGEAH</sequence>
<dbReference type="SMART" id="SM00220">
    <property type="entry name" value="S_TKc"/>
    <property type="match status" value="1"/>
</dbReference>